<keyword evidence="6 12" id="KW-0067">ATP-binding</keyword>
<dbReference type="SUPFAM" id="SSF90123">
    <property type="entry name" value="ABC transporter transmembrane region"/>
    <property type="match status" value="1"/>
</dbReference>
<evidence type="ECO:0000256" key="3">
    <source>
        <dbReference type="ARBA" id="ARBA00022475"/>
    </source>
</evidence>
<reference evidence="12" key="1">
    <citation type="submission" date="2020-10" db="EMBL/GenBank/DDBJ databases">
        <authorList>
            <person name="Gilroy R."/>
        </authorList>
    </citation>
    <scope>NUCLEOTIDE SEQUENCE</scope>
    <source>
        <strain evidence="12">CHK190-19873</strain>
    </source>
</reference>
<dbReference type="PROSITE" id="PS50929">
    <property type="entry name" value="ABC_TM1F"/>
    <property type="match status" value="1"/>
</dbReference>
<keyword evidence="8 9" id="KW-0472">Membrane</keyword>
<keyword evidence="3" id="KW-1003">Cell membrane</keyword>
<dbReference type="SMART" id="SM00382">
    <property type="entry name" value="AAA"/>
    <property type="match status" value="1"/>
</dbReference>
<evidence type="ECO:0000256" key="5">
    <source>
        <dbReference type="ARBA" id="ARBA00022741"/>
    </source>
</evidence>
<keyword evidence="4 9" id="KW-0812">Transmembrane</keyword>
<feature type="transmembrane region" description="Helical" evidence="9">
    <location>
        <begin position="52"/>
        <end position="73"/>
    </location>
</feature>
<dbReference type="InterPro" id="IPR003439">
    <property type="entry name" value="ABC_transporter-like_ATP-bd"/>
</dbReference>
<comment type="subcellular location">
    <subcellularLocation>
        <location evidence="1">Cell membrane</location>
        <topology evidence="1">Multi-pass membrane protein</topology>
    </subcellularLocation>
</comment>
<dbReference type="PROSITE" id="PS50893">
    <property type="entry name" value="ABC_TRANSPORTER_2"/>
    <property type="match status" value="1"/>
</dbReference>
<dbReference type="InterPro" id="IPR017871">
    <property type="entry name" value="ABC_transporter-like_CS"/>
</dbReference>
<proteinExistence type="predicted"/>
<evidence type="ECO:0000256" key="1">
    <source>
        <dbReference type="ARBA" id="ARBA00004651"/>
    </source>
</evidence>
<keyword evidence="2" id="KW-0813">Transport</keyword>
<keyword evidence="7 9" id="KW-1133">Transmembrane helix</keyword>
<dbReference type="GO" id="GO:0015421">
    <property type="term" value="F:ABC-type oligopeptide transporter activity"/>
    <property type="evidence" value="ECO:0007669"/>
    <property type="project" value="TreeGrafter"/>
</dbReference>
<dbReference type="Gene3D" id="3.40.50.300">
    <property type="entry name" value="P-loop containing nucleotide triphosphate hydrolases"/>
    <property type="match status" value="1"/>
</dbReference>
<dbReference type="Pfam" id="PF00005">
    <property type="entry name" value="ABC_tran"/>
    <property type="match status" value="1"/>
</dbReference>
<evidence type="ECO:0000259" key="11">
    <source>
        <dbReference type="PROSITE" id="PS50929"/>
    </source>
</evidence>
<dbReference type="GO" id="GO:0005886">
    <property type="term" value="C:plasma membrane"/>
    <property type="evidence" value="ECO:0007669"/>
    <property type="project" value="UniProtKB-SubCell"/>
</dbReference>
<evidence type="ECO:0000256" key="4">
    <source>
        <dbReference type="ARBA" id="ARBA00022692"/>
    </source>
</evidence>
<sequence>MRKVLQQLKQYKRNTLLCIGLTALEVIMEILMPFITAIIIDRGLEAGNLSVVYRYGALMVFMAFLSLTFAAAAGKNAAAAASGLAANLREAIYANIQTFSFSNIDKFSVPGLVTRMTTDITNVQNAFMMVIRVAVRAPLNLIFSFIMCMIISPRLSSMFLIAVAFLVIVIGSIMVITLKIFNQVFRRYDDLNASVQENVSAIRVVKAFVREEYEDAKFSKASKMLYDLSVKAEGLLAFNNPAMMVAVYFCIISVSWFGAQYIVGGSMTTGDLTSLFSYIMALLMSLMMLSMVVVMISMSLASIRRISEVLNEKADLGDPEEPVTEVLDGRIDFNHVNFSYKHGSGEKTLSDIDLHIASGETIGVIGGTGAGKSTLVNLICRLYDVDDGSVCVGGTDVRRYDTEVLRNQVSVVLQKNTLFSGTILDNLRWGNPGATDEECEEACRAACADEFIDRMPDGYHTMIQRGGSNVSGGQKQRLCIARALLKKPKVLILDDSTSAVDTATDARIRAAFVKQIPGTTKIIIAQRISSVQAADRILVLDEGRINAFDTHENLLKNNAIYQEIYSSQIEGGGDFDQPA</sequence>
<dbReference type="PANTHER" id="PTHR43394:SF1">
    <property type="entry name" value="ATP-BINDING CASSETTE SUB-FAMILY B MEMBER 10, MITOCHONDRIAL"/>
    <property type="match status" value="1"/>
</dbReference>
<feature type="transmembrane region" description="Helical" evidence="9">
    <location>
        <begin position="158"/>
        <end position="178"/>
    </location>
</feature>
<dbReference type="PROSITE" id="PS00211">
    <property type="entry name" value="ABC_TRANSPORTER_1"/>
    <property type="match status" value="1"/>
</dbReference>
<dbReference type="GO" id="GO:0016887">
    <property type="term" value="F:ATP hydrolysis activity"/>
    <property type="evidence" value="ECO:0007669"/>
    <property type="project" value="InterPro"/>
</dbReference>
<evidence type="ECO:0000256" key="8">
    <source>
        <dbReference type="ARBA" id="ARBA00023136"/>
    </source>
</evidence>
<evidence type="ECO:0000256" key="9">
    <source>
        <dbReference type="SAM" id="Phobius"/>
    </source>
</evidence>
<evidence type="ECO:0000256" key="7">
    <source>
        <dbReference type="ARBA" id="ARBA00022989"/>
    </source>
</evidence>
<dbReference type="InterPro" id="IPR036640">
    <property type="entry name" value="ABC1_TM_sf"/>
</dbReference>
<dbReference type="FunFam" id="3.40.50.300:FF:000221">
    <property type="entry name" value="Multidrug ABC transporter ATP-binding protein"/>
    <property type="match status" value="1"/>
</dbReference>
<dbReference type="Proteomes" id="UP000823935">
    <property type="component" value="Unassembled WGS sequence"/>
</dbReference>
<name>A0A9D1EWJ4_9FIRM</name>
<dbReference type="GO" id="GO:0005524">
    <property type="term" value="F:ATP binding"/>
    <property type="evidence" value="ECO:0007669"/>
    <property type="project" value="UniProtKB-KW"/>
</dbReference>
<feature type="transmembrane region" description="Helical" evidence="9">
    <location>
        <begin position="245"/>
        <end position="263"/>
    </location>
</feature>
<dbReference type="SUPFAM" id="SSF52540">
    <property type="entry name" value="P-loop containing nucleoside triphosphate hydrolases"/>
    <property type="match status" value="1"/>
</dbReference>
<dbReference type="PANTHER" id="PTHR43394">
    <property type="entry name" value="ATP-DEPENDENT PERMEASE MDL1, MITOCHONDRIAL"/>
    <property type="match status" value="1"/>
</dbReference>
<reference evidence="12" key="2">
    <citation type="journal article" date="2021" name="PeerJ">
        <title>Extensive microbial diversity within the chicken gut microbiome revealed by metagenomics and culture.</title>
        <authorList>
            <person name="Gilroy R."/>
            <person name="Ravi A."/>
            <person name="Getino M."/>
            <person name="Pursley I."/>
            <person name="Horton D.L."/>
            <person name="Alikhan N.F."/>
            <person name="Baker D."/>
            <person name="Gharbi K."/>
            <person name="Hall N."/>
            <person name="Watson M."/>
            <person name="Adriaenssens E.M."/>
            <person name="Foster-Nyarko E."/>
            <person name="Jarju S."/>
            <person name="Secka A."/>
            <person name="Antonio M."/>
            <person name="Oren A."/>
            <person name="Chaudhuri R.R."/>
            <person name="La Ragione R."/>
            <person name="Hildebrand F."/>
            <person name="Pallen M.J."/>
        </authorList>
    </citation>
    <scope>NUCLEOTIDE SEQUENCE</scope>
    <source>
        <strain evidence="12">CHK190-19873</strain>
    </source>
</reference>
<accession>A0A9D1EWJ4</accession>
<evidence type="ECO:0000256" key="6">
    <source>
        <dbReference type="ARBA" id="ARBA00022840"/>
    </source>
</evidence>
<feature type="transmembrane region" description="Helical" evidence="9">
    <location>
        <begin position="275"/>
        <end position="296"/>
    </location>
</feature>
<dbReference type="Gene3D" id="1.20.1560.10">
    <property type="entry name" value="ABC transporter type 1, transmembrane domain"/>
    <property type="match status" value="1"/>
</dbReference>
<evidence type="ECO:0000313" key="12">
    <source>
        <dbReference type="EMBL" id="HIS33071.1"/>
    </source>
</evidence>
<keyword evidence="5" id="KW-0547">Nucleotide-binding</keyword>
<dbReference type="CDD" id="cd18548">
    <property type="entry name" value="ABC_6TM_Tm287_like"/>
    <property type="match status" value="1"/>
</dbReference>
<gene>
    <name evidence="12" type="ORF">IAB44_16225</name>
</gene>
<dbReference type="Pfam" id="PF00664">
    <property type="entry name" value="ABC_membrane"/>
    <property type="match status" value="1"/>
</dbReference>
<feature type="transmembrane region" description="Helical" evidence="9">
    <location>
        <begin position="16"/>
        <end position="40"/>
    </location>
</feature>
<dbReference type="AlphaFoldDB" id="A0A9D1EWJ4"/>
<evidence type="ECO:0000313" key="13">
    <source>
        <dbReference type="Proteomes" id="UP000823935"/>
    </source>
</evidence>
<evidence type="ECO:0000256" key="2">
    <source>
        <dbReference type="ARBA" id="ARBA00022448"/>
    </source>
</evidence>
<dbReference type="InterPro" id="IPR027417">
    <property type="entry name" value="P-loop_NTPase"/>
</dbReference>
<feature type="transmembrane region" description="Helical" evidence="9">
    <location>
        <begin position="133"/>
        <end position="152"/>
    </location>
</feature>
<organism evidence="12 13">
    <name type="scientific">Candidatus Limivivens intestinipullorum</name>
    <dbReference type="NCBI Taxonomy" id="2840858"/>
    <lineage>
        <taxon>Bacteria</taxon>
        <taxon>Bacillati</taxon>
        <taxon>Bacillota</taxon>
        <taxon>Clostridia</taxon>
        <taxon>Lachnospirales</taxon>
        <taxon>Lachnospiraceae</taxon>
        <taxon>Lachnospiraceae incertae sedis</taxon>
        <taxon>Candidatus Limivivens</taxon>
    </lineage>
</organism>
<evidence type="ECO:0000259" key="10">
    <source>
        <dbReference type="PROSITE" id="PS50893"/>
    </source>
</evidence>
<protein>
    <submittedName>
        <fullName evidence="12">ABC transporter ATP-binding protein</fullName>
    </submittedName>
</protein>
<dbReference type="EMBL" id="DVIQ01000111">
    <property type="protein sequence ID" value="HIS33071.1"/>
    <property type="molecule type" value="Genomic_DNA"/>
</dbReference>
<dbReference type="InterPro" id="IPR039421">
    <property type="entry name" value="Type_1_exporter"/>
</dbReference>
<comment type="caution">
    <text evidence="12">The sequence shown here is derived from an EMBL/GenBank/DDBJ whole genome shotgun (WGS) entry which is preliminary data.</text>
</comment>
<dbReference type="InterPro" id="IPR003593">
    <property type="entry name" value="AAA+_ATPase"/>
</dbReference>
<feature type="domain" description="ABC transmembrane type-1" evidence="11">
    <location>
        <begin position="16"/>
        <end position="298"/>
    </location>
</feature>
<dbReference type="InterPro" id="IPR011527">
    <property type="entry name" value="ABC1_TM_dom"/>
</dbReference>
<feature type="domain" description="ABC transporter" evidence="10">
    <location>
        <begin position="331"/>
        <end position="567"/>
    </location>
</feature>